<evidence type="ECO:0000256" key="3">
    <source>
        <dbReference type="ARBA" id="ARBA00022475"/>
    </source>
</evidence>
<dbReference type="GO" id="GO:0009055">
    <property type="term" value="F:electron transfer activity"/>
    <property type="evidence" value="ECO:0007669"/>
    <property type="project" value="TreeGrafter"/>
</dbReference>
<feature type="transmembrane region" description="Helical" evidence="7">
    <location>
        <begin position="260"/>
        <end position="282"/>
    </location>
</feature>
<evidence type="ECO:0000256" key="1">
    <source>
        <dbReference type="ARBA" id="ARBA00004651"/>
    </source>
</evidence>
<comment type="similarity">
    <text evidence="2">Belongs to the cytochrome ubiquinol oxidase subunit 2 family.</text>
</comment>
<feature type="transmembrane region" description="Helical" evidence="7">
    <location>
        <begin position="195"/>
        <end position="214"/>
    </location>
</feature>
<keyword evidence="5 7" id="KW-1133">Transmembrane helix</keyword>
<organism evidence="8 9">
    <name type="scientific">Candidatus Similichlamydia laticola</name>
    <dbReference type="NCBI Taxonomy" id="2170265"/>
    <lineage>
        <taxon>Bacteria</taxon>
        <taxon>Pseudomonadati</taxon>
        <taxon>Chlamydiota</taxon>
        <taxon>Chlamydiia</taxon>
        <taxon>Parachlamydiales</taxon>
        <taxon>Candidatus Parilichlamydiaceae</taxon>
        <taxon>Candidatus Similichlamydia</taxon>
    </lineage>
</organism>
<comment type="subcellular location">
    <subcellularLocation>
        <location evidence="1">Cell membrane</location>
        <topology evidence="1">Multi-pass membrane protein</topology>
    </subcellularLocation>
</comment>
<dbReference type="GO" id="GO:0070069">
    <property type="term" value="C:cytochrome complex"/>
    <property type="evidence" value="ECO:0007669"/>
    <property type="project" value="TreeGrafter"/>
</dbReference>
<keyword evidence="3" id="KW-1003">Cell membrane</keyword>
<comment type="caution">
    <text evidence="8">The sequence shown here is derived from an EMBL/GenBank/DDBJ whole genome shotgun (WGS) entry which is preliminary data.</text>
</comment>
<dbReference type="GO" id="GO:0016682">
    <property type="term" value="F:oxidoreductase activity, acting on diphenols and related substances as donors, oxygen as acceptor"/>
    <property type="evidence" value="ECO:0007669"/>
    <property type="project" value="TreeGrafter"/>
</dbReference>
<evidence type="ECO:0000313" key="9">
    <source>
        <dbReference type="Proteomes" id="UP000253816"/>
    </source>
</evidence>
<proteinExistence type="inferred from homology"/>
<dbReference type="GO" id="GO:0019646">
    <property type="term" value="P:aerobic electron transport chain"/>
    <property type="evidence" value="ECO:0007669"/>
    <property type="project" value="TreeGrafter"/>
</dbReference>
<dbReference type="EMBL" id="QQBG01000010">
    <property type="protein sequence ID" value="RDB31621.1"/>
    <property type="molecule type" value="Genomic_DNA"/>
</dbReference>
<name>A0A369KAJ2_9BACT</name>
<evidence type="ECO:0000256" key="6">
    <source>
        <dbReference type="ARBA" id="ARBA00023136"/>
    </source>
</evidence>
<keyword evidence="9" id="KW-1185">Reference proteome</keyword>
<accession>A0A369KAJ2</accession>
<feature type="transmembrane region" description="Helical" evidence="7">
    <location>
        <begin position="153"/>
        <end position="174"/>
    </location>
</feature>
<protein>
    <submittedName>
        <fullName evidence="8">Cytochrome d ubiquinol oxidase subunit II</fullName>
    </submittedName>
</protein>
<evidence type="ECO:0000256" key="5">
    <source>
        <dbReference type="ARBA" id="ARBA00022989"/>
    </source>
</evidence>
<dbReference type="AlphaFoldDB" id="A0A369KAJ2"/>
<dbReference type="Pfam" id="PF02322">
    <property type="entry name" value="Cyt_bd_oxida_II"/>
    <property type="match status" value="1"/>
</dbReference>
<sequence length="314" mass="34095">MSGIQQLSLVLYTFLIAGYVILDGYDLGVGILHVFRTREADKKKSLRVVGAKWDWNEIWLVSGGGVLFAGVPKVSATLFQSFRFIWVALVAGLVLKPLFVFYRKKVESACLQKILDIGISLSCSLVAFSGGFLSGQLVIGLPVAPSGALVKNAIVLFSPYAIVMGLTAVCLFAVHGSFYLLHAAPDKKQERLDRLVVAFSILSVLACLVCLILLRTQHQEVFERLLMSPLAIFMMSLGLIASTSALLLQARGSSAQAFGLSYVAILAPLFSVSLIGLFPVYVSLHPREKSFAKPLKKMESSLDALVSLHNSLED</sequence>
<evidence type="ECO:0000256" key="4">
    <source>
        <dbReference type="ARBA" id="ARBA00022692"/>
    </source>
</evidence>
<keyword evidence="6 7" id="KW-0472">Membrane</keyword>
<dbReference type="PANTHER" id="PTHR43141">
    <property type="entry name" value="CYTOCHROME BD2 SUBUNIT II"/>
    <property type="match status" value="1"/>
</dbReference>
<evidence type="ECO:0000256" key="2">
    <source>
        <dbReference type="ARBA" id="ARBA00007543"/>
    </source>
</evidence>
<feature type="transmembrane region" description="Helical" evidence="7">
    <location>
        <begin position="84"/>
        <end position="102"/>
    </location>
</feature>
<evidence type="ECO:0000256" key="7">
    <source>
        <dbReference type="SAM" id="Phobius"/>
    </source>
</evidence>
<dbReference type="PANTHER" id="PTHR43141:SF4">
    <property type="entry name" value="CYTOCHROME BD2 SUBUNIT II"/>
    <property type="match status" value="1"/>
</dbReference>
<feature type="transmembrane region" description="Helical" evidence="7">
    <location>
        <begin position="55"/>
        <end position="72"/>
    </location>
</feature>
<dbReference type="OrthoDB" id="9776710at2"/>
<gene>
    <name evidence="8" type="ORF">HAT2_00232</name>
</gene>
<evidence type="ECO:0000313" key="8">
    <source>
        <dbReference type="EMBL" id="RDB31621.1"/>
    </source>
</evidence>
<keyword evidence="4 7" id="KW-0812">Transmembrane</keyword>
<feature type="transmembrane region" description="Helical" evidence="7">
    <location>
        <begin position="226"/>
        <end position="248"/>
    </location>
</feature>
<reference evidence="8 9" key="1">
    <citation type="submission" date="2018-07" db="EMBL/GenBank/DDBJ databases">
        <title>Comparative genomics of the Candidatus Parilichlamydiaceae reveals evidence of convergent evolution and genome reduction in the phylum Chlamydiae.</title>
        <authorList>
            <person name="Taylor-Brown A."/>
            <person name="Polkinghorne A."/>
        </authorList>
    </citation>
    <scope>NUCLEOTIDE SEQUENCE [LARGE SCALE GENOMIC DNA]</scope>
    <source>
        <strain evidence="8 9">Hat2</strain>
    </source>
</reference>
<dbReference type="RefSeq" id="WP_114544198.1">
    <property type="nucleotide sequence ID" value="NZ_QQBG01000010.1"/>
</dbReference>
<dbReference type="GO" id="GO:0005886">
    <property type="term" value="C:plasma membrane"/>
    <property type="evidence" value="ECO:0007669"/>
    <property type="project" value="UniProtKB-SubCell"/>
</dbReference>
<feature type="transmembrane region" description="Helical" evidence="7">
    <location>
        <begin position="12"/>
        <end position="35"/>
    </location>
</feature>
<dbReference type="InterPro" id="IPR003317">
    <property type="entry name" value="Cyt-d_oxidase_su2"/>
</dbReference>
<feature type="transmembrane region" description="Helical" evidence="7">
    <location>
        <begin position="114"/>
        <end position="133"/>
    </location>
</feature>
<dbReference type="Proteomes" id="UP000253816">
    <property type="component" value="Unassembled WGS sequence"/>
</dbReference>